<keyword evidence="6" id="KW-0732">Signal</keyword>
<evidence type="ECO:0000256" key="4">
    <source>
        <dbReference type="ARBA" id="ARBA00023076"/>
    </source>
</evidence>
<evidence type="ECO:0000256" key="2">
    <source>
        <dbReference type="ARBA" id="ARBA00007445"/>
    </source>
</evidence>
<feature type="chain" id="PRO_5005106632" description="Ice-structuring protein" evidence="6">
    <location>
        <begin position="23"/>
        <end position="291"/>
    </location>
</feature>
<dbReference type="SUPFAM" id="SSF51269">
    <property type="entry name" value="AFP III-like domain"/>
    <property type="match status" value="4"/>
</dbReference>
<dbReference type="EMBL" id="JX844825">
    <property type="protein sequence ID" value="AFU88725.1"/>
    <property type="molecule type" value="Genomic_DNA"/>
</dbReference>
<feature type="domain" description="AFP-like" evidence="7">
    <location>
        <begin position="26"/>
        <end position="85"/>
    </location>
</feature>
<keyword evidence="4 6" id="KW-0047">Antifreeze protein</keyword>
<dbReference type="PROSITE" id="PS50844">
    <property type="entry name" value="AFP_LIKE"/>
    <property type="match status" value="4"/>
</dbReference>
<feature type="domain" description="AFP-like" evidence="7">
    <location>
        <begin position="230"/>
        <end position="289"/>
    </location>
</feature>
<comment type="subcellular location">
    <subcellularLocation>
        <location evidence="1 6">Secreted</location>
    </subcellularLocation>
</comment>
<evidence type="ECO:0000256" key="3">
    <source>
        <dbReference type="ARBA" id="ARBA00022525"/>
    </source>
</evidence>
<organism evidence="8">
    <name type="scientific">Lycodichthys dearborni</name>
    <name type="common">Antarctic eelpout</name>
    <name type="synonym">Rhigophila dearborni</name>
    <dbReference type="NCBI Taxonomy" id="8201"/>
    <lineage>
        <taxon>Eukaryota</taxon>
        <taxon>Metazoa</taxon>
        <taxon>Chordata</taxon>
        <taxon>Craniata</taxon>
        <taxon>Vertebrata</taxon>
        <taxon>Euteleostomi</taxon>
        <taxon>Actinopterygii</taxon>
        <taxon>Neopterygii</taxon>
        <taxon>Teleostei</taxon>
        <taxon>Neoteleostei</taxon>
        <taxon>Acanthomorphata</taxon>
        <taxon>Eupercaria</taxon>
        <taxon>Perciformes</taxon>
        <taxon>Cottioidei</taxon>
        <taxon>Zoarcales</taxon>
        <taxon>Zoarcidae</taxon>
        <taxon>Lycodinae</taxon>
        <taxon>Lycodichthys</taxon>
    </lineage>
</organism>
<gene>
    <name evidence="8" type="primary">AFPIII-13</name>
</gene>
<evidence type="ECO:0000313" key="8">
    <source>
        <dbReference type="EMBL" id="AFU88725.1"/>
    </source>
</evidence>
<dbReference type="SMR" id="A0A088AZS1"/>
<evidence type="ECO:0000256" key="5">
    <source>
        <dbReference type="ARBA" id="ARBA00024935"/>
    </source>
</evidence>
<keyword evidence="3 6" id="KW-0964">Secreted</keyword>
<protein>
    <recommendedName>
        <fullName evidence="6">Ice-structuring protein</fullName>
    </recommendedName>
    <alternativeName>
        <fullName evidence="6">Antifreeze protein</fullName>
    </alternativeName>
</protein>
<evidence type="ECO:0000256" key="6">
    <source>
        <dbReference type="RuleBase" id="RU362061"/>
    </source>
</evidence>
<proteinExistence type="inferred from homology"/>
<dbReference type="CDD" id="cd11617">
    <property type="entry name" value="Antifreeze_III"/>
    <property type="match status" value="4"/>
</dbReference>
<sequence length="291" mass="31759">MKSVVLTGLLFVLLCVDHMSSANKASVVANQLIPINTALTLIMMKAKVVTPMGIPAEDIPRIIGMQVNRAVPLGTTLMPDMVKNYEDVTTCPGFKSAVANQLIPINTALTLMMMKAEEVSPKGIPAEEIPKLVGMQVNRAVYLDQTLMPDMVKNYEDVTTCPGFKSVVANQLIPINTALTLVMMKAEEVSPKGIPAEEIPKLVGMQVNRAVYLDQTLMPDMVKNYEDGTTCPGIKLIPINTALTLVMMKAEEVSPKGIPAEEIPKLVGMQVNRAVYLDQTLMPDMVKNYEK</sequence>
<dbReference type="InterPro" id="IPR036732">
    <property type="entry name" value="AFP_Neu5c_C_sf"/>
</dbReference>
<name>A0A088AZS1_LYCDA</name>
<dbReference type="Gene3D" id="3.90.1210.10">
    <property type="entry name" value="Antifreeze-like/N-acetylneuraminic acid synthase C-terminal domain"/>
    <property type="match status" value="4"/>
</dbReference>
<dbReference type="SMART" id="SM00858">
    <property type="entry name" value="SAF"/>
    <property type="match status" value="3"/>
</dbReference>
<comment type="function">
    <text evidence="6">Lowers the blood freezing point. Contributes to protect fish blood from freezing at subzero sea water temperatures. Binds to nascent ice crystals and prevents further growth.</text>
</comment>
<dbReference type="InterPro" id="IPR013974">
    <property type="entry name" value="SAF"/>
</dbReference>
<accession>A0A088AZS1</accession>
<dbReference type="GO" id="GO:0005576">
    <property type="term" value="C:extracellular region"/>
    <property type="evidence" value="ECO:0007669"/>
    <property type="project" value="UniProtKB-SubCell"/>
</dbReference>
<dbReference type="PRINTS" id="PR00357">
    <property type="entry name" value="ANTIFREEZIII"/>
</dbReference>
<comment type="similarity">
    <text evidence="2 6">Belongs to the type-III AFP family.</text>
</comment>
<reference evidence="8" key="1">
    <citation type="submission" date="2012-09" db="EMBL/GenBank/DDBJ databases">
        <authorList>
            <person name="Deng C."/>
            <person name="Chen L."/>
        </authorList>
    </citation>
    <scope>NUCLEOTIDE SEQUENCE</scope>
</reference>
<comment type="function">
    <text evidence="5">Contributes to protect fish blood from freezing at subzero sea water temperatures. Lowers the blood freezing point. Binds to nascent ice crystals and prevents further growth.</text>
</comment>
<evidence type="ECO:0000256" key="1">
    <source>
        <dbReference type="ARBA" id="ARBA00004613"/>
    </source>
</evidence>
<dbReference type="InterPro" id="IPR006190">
    <property type="entry name" value="SAF_AFP_Neu5Ac"/>
</dbReference>
<feature type="domain" description="AFP-like" evidence="7">
    <location>
        <begin position="166"/>
        <end position="225"/>
    </location>
</feature>
<dbReference type="AlphaFoldDB" id="A0A088AZS1"/>
<feature type="domain" description="AFP-like" evidence="7">
    <location>
        <begin position="96"/>
        <end position="155"/>
    </location>
</feature>
<feature type="signal peptide" evidence="6">
    <location>
        <begin position="1"/>
        <end position="22"/>
    </location>
</feature>
<evidence type="ECO:0000259" key="7">
    <source>
        <dbReference type="PROSITE" id="PS50844"/>
    </source>
</evidence>
<dbReference type="InterPro" id="IPR006013">
    <property type="entry name" value="Antifreeze_III"/>
</dbReference>